<accession>A0A9N9EBK9</accession>
<comment type="caution">
    <text evidence="2">The sequence shown here is derived from an EMBL/GenBank/DDBJ whole genome shotgun (WGS) entry which is preliminary data.</text>
</comment>
<organism evidence="2 3">
    <name type="scientific">Dentiscutata erythropus</name>
    <dbReference type="NCBI Taxonomy" id="1348616"/>
    <lineage>
        <taxon>Eukaryota</taxon>
        <taxon>Fungi</taxon>
        <taxon>Fungi incertae sedis</taxon>
        <taxon>Mucoromycota</taxon>
        <taxon>Glomeromycotina</taxon>
        <taxon>Glomeromycetes</taxon>
        <taxon>Diversisporales</taxon>
        <taxon>Gigasporaceae</taxon>
        <taxon>Dentiscutata</taxon>
    </lineage>
</organism>
<evidence type="ECO:0000313" key="3">
    <source>
        <dbReference type="Proteomes" id="UP000789405"/>
    </source>
</evidence>
<dbReference type="AlphaFoldDB" id="A0A9N9EBK9"/>
<keyword evidence="3" id="KW-1185">Reference proteome</keyword>
<feature type="transmembrane region" description="Helical" evidence="1">
    <location>
        <begin position="42"/>
        <end position="64"/>
    </location>
</feature>
<dbReference type="EMBL" id="CAJVPY010006677">
    <property type="protein sequence ID" value="CAG8667326.1"/>
    <property type="molecule type" value="Genomic_DNA"/>
</dbReference>
<keyword evidence="1" id="KW-0812">Transmembrane</keyword>
<dbReference type="Proteomes" id="UP000789405">
    <property type="component" value="Unassembled WGS sequence"/>
</dbReference>
<proteinExistence type="predicted"/>
<evidence type="ECO:0000313" key="2">
    <source>
        <dbReference type="EMBL" id="CAG8667326.1"/>
    </source>
</evidence>
<keyword evidence="1" id="KW-1133">Transmembrane helix</keyword>
<protein>
    <submittedName>
        <fullName evidence="2">8852_t:CDS:1</fullName>
    </submittedName>
</protein>
<sequence length="85" mass="9712">QYKRSFHLYLASPTDAWESMMQFKSEKNSGLSVRIIINFEDLALLNAFLVKLAFFGAIMTPIVVRQLYLDKTPSSLHINFGLALM</sequence>
<keyword evidence="1" id="KW-0472">Membrane</keyword>
<name>A0A9N9EBK9_9GLOM</name>
<reference evidence="2" key="1">
    <citation type="submission" date="2021-06" db="EMBL/GenBank/DDBJ databases">
        <authorList>
            <person name="Kallberg Y."/>
            <person name="Tangrot J."/>
            <person name="Rosling A."/>
        </authorList>
    </citation>
    <scope>NUCLEOTIDE SEQUENCE</scope>
    <source>
        <strain evidence="2">MA453B</strain>
    </source>
</reference>
<feature type="non-terminal residue" evidence="2">
    <location>
        <position position="85"/>
    </location>
</feature>
<gene>
    <name evidence="2" type="ORF">DERYTH_LOCUS11036</name>
</gene>
<evidence type="ECO:0000256" key="1">
    <source>
        <dbReference type="SAM" id="Phobius"/>
    </source>
</evidence>